<dbReference type="InterPro" id="IPR014752">
    <property type="entry name" value="Arrestin-like_C"/>
</dbReference>
<dbReference type="AlphaFoldDB" id="A0A095CBR6"/>
<feature type="compositionally biased region" description="Low complexity" evidence="1">
    <location>
        <begin position="429"/>
        <end position="441"/>
    </location>
</feature>
<reference evidence="3 4" key="1">
    <citation type="journal article" date="2011" name="MBio">
        <title>Genome variation in Cryptococcus gattii, an emerging pathogen of immunocompetent hosts.</title>
        <authorList>
            <person name="D'Souza C.A."/>
            <person name="Kronstad J.W."/>
            <person name="Taylor G."/>
            <person name="Warren R."/>
            <person name="Yuen M."/>
            <person name="Hu G."/>
            <person name="Jung W.H."/>
            <person name="Sham A."/>
            <person name="Kidd S.E."/>
            <person name="Tangen K."/>
            <person name="Lee N."/>
            <person name="Zeilmaker T."/>
            <person name="Sawkins J."/>
            <person name="McVicker G."/>
            <person name="Shah S."/>
            <person name="Gnerre S."/>
            <person name="Griggs A."/>
            <person name="Zeng Q."/>
            <person name="Bartlett K."/>
            <person name="Li W."/>
            <person name="Wang X."/>
            <person name="Heitman J."/>
            <person name="Stajich J.E."/>
            <person name="Fraser J.A."/>
            <person name="Meyer W."/>
            <person name="Carter D."/>
            <person name="Schein J."/>
            <person name="Krzywinski M."/>
            <person name="Kwon-Chung K.J."/>
            <person name="Varma A."/>
            <person name="Wang J."/>
            <person name="Brunham R."/>
            <person name="Fyfe M."/>
            <person name="Ouellette B.F."/>
            <person name="Siddiqui A."/>
            <person name="Marra M."/>
            <person name="Jones S."/>
            <person name="Holt R."/>
            <person name="Birren B.W."/>
            <person name="Galagan J.E."/>
            <person name="Cuomo C.A."/>
        </authorList>
    </citation>
    <scope>NUCLEOTIDE SEQUENCE [LARGE SCALE GENOMIC DNA]</scope>
    <source>
        <strain evidence="3 4">R265</strain>
    </source>
</reference>
<feature type="compositionally biased region" description="Basic residues" evidence="1">
    <location>
        <begin position="1108"/>
        <end position="1119"/>
    </location>
</feature>
<accession>A0A095CBR6</accession>
<feature type="compositionally biased region" description="Basic and acidic residues" evidence="1">
    <location>
        <begin position="629"/>
        <end position="644"/>
    </location>
</feature>
<protein>
    <submittedName>
        <fullName evidence="3">Cyclin binding protein</fullName>
    </submittedName>
</protein>
<organism evidence="3 4">
    <name type="scientific">Cryptococcus deuterogattii (strain R265)</name>
    <name type="common">Cryptococcus gattii VGII (strain R265)</name>
    <dbReference type="NCBI Taxonomy" id="294750"/>
    <lineage>
        <taxon>Eukaryota</taxon>
        <taxon>Fungi</taxon>
        <taxon>Dikarya</taxon>
        <taxon>Basidiomycota</taxon>
        <taxon>Agaricomycotina</taxon>
        <taxon>Tremellomycetes</taxon>
        <taxon>Tremellales</taxon>
        <taxon>Cryptococcaceae</taxon>
        <taxon>Cryptococcus</taxon>
        <taxon>Cryptococcus gattii species complex</taxon>
    </lineage>
</organism>
<dbReference type="EMBL" id="CP025764">
    <property type="protein sequence ID" value="KGB77965.1"/>
    <property type="molecule type" value="Genomic_DNA"/>
</dbReference>
<feature type="region of interest" description="Disordered" evidence="1">
    <location>
        <begin position="105"/>
        <end position="129"/>
    </location>
</feature>
<evidence type="ECO:0000313" key="4">
    <source>
        <dbReference type="Proteomes" id="UP000029445"/>
    </source>
</evidence>
<dbReference type="InterPro" id="IPR050357">
    <property type="entry name" value="Arrestin_domain-protein"/>
</dbReference>
<feature type="compositionally biased region" description="Low complexity" evidence="1">
    <location>
        <begin position="535"/>
        <end position="556"/>
    </location>
</feature>
<gene>
    <name evidence="3" type="ORF">CNBG_4052</name>
</gene>
<dbReference type="Proteomes" id="UP000029445">
    <property type="component" value="Chromosome 6"/>
</dbReference>
<feature type="domain" description="Arrestin C-terminal-like" evidence="2">
    <location>
        <begin position="835"/>
        <end position="1040"/>
    </location>
</feature>
<feature type="region of interest" description="Disordered" evidence="1">
    <location>
        <begin position="1092"/>
        <end position="1140"/>
    </location>
</feature>
<feature type="compositionally biased region" description="Low complexity" evidence="1">
    <location>
        <begin position="211"/>
        <end position="222"/>
    </location>
</feature>
<keyword evidence="4" id="KW-1185">Reference proteome</keyword>
<dbReference type="GO" id="GO:0005829">
    <property type="term" value="C:cytosol"/>
    <property type="evidence" value="ECO:0007669"/>
    <property type="project" value="TreeGrafter"/>
</dbReference>
<feature type="region of interest" description="Disordered" evidence="1">
    <location>
        <begin position="145"/>
        <end position="191"/>
    </location>
</feature>
<feature type="compositionally biased region" description="Polar residues" evidence="1">
    <location>
        <begin position="337"/>
        <end position="346"/>
    </location>
</feature>
<feature type="compositionally biased region" description="Polar residues" evidence="1">
    <location>
        <begin position="1123"/>
        <end position="1135"/>
    </location>
</feature>
<name>A0A095CBR6_CRYD2</name>
<dbReference type="GO" id="GO:0005886">
    <property type="term" value="C:plasma membrane"/>
    <property type="evidence" value="ECO:0007669"/>
    <property type="project" value="TreeGrafter"/>
</dbReference>
<dbReference type="HOGENOM" id="CLU_007709_0_0_1"/>
<dbReference type="OrthoDB" id="2238745at2759"/>
<feature type="region of interest" description="Disordered" evidence="1">
    <location>
        <begin position="204"/>
        <end position="733"/>
    </location>
</feature>
<reference evidence="3 4" key="2">
    <citation type="journal article" date="2018" name="Proc. Natl. Acad. Sci.">
        <title>RNAi is a critical determinant of centromere evolution in closely related fungi.</title>
        <authorList>
            <person name="Yadav V."/>
            <person name="Sun S."/>
            <person name="Billmyre R.B."/>
            <person name="Thimmappa B.C."/>
            <person name="Shea T."/>
            <person name="Lintner R."/>
            <person name="Bakkeren G."/>
            <person name="Cuomo C.A."/>
            <person name="Heitman J."/>
            <person name="Sanyal K."/>
        </authorList>
    </citation>
    <scope>NUCLEOTIDE SEQUENCE [LARGE SCALE GENOMIC DNA]</scope>
    <source>
        <strain evidence="3 4">R265</strain>
    </source>
</reference>
<dbReference type="STRING" id="294750.A0A095CBR6"/>
<feature type="compositionally biased region" description="Polar residues" evidence="1">
    <location>
        <begin position="305"/>
        <end position="328"/>
    </location>
</feature>
<feature type="region of interest" description="Disordered" evidence="1">
    <location>
        <begin position="1176"/>
        <end position="1211"/>
    </location>
</feature>
<dbReference type="RefSeq" id="XP_062883744.1">
    <property type="nucleotide sequence ID" value="XM_063028017.1"/>
</dbReference>
<feature type="compositionally biased region" description="Polar residues" evidence="1">
    <location>
        <begin position="442"/>
        <end position="471"/>
    </location>
</feature>
<dbReference type="InterPro" id="IPR011021">
    <property type="entry name" value="Arrestin-like_N"/>
</dbReference>
<dbReference type="InterPro" id="IPR011022">
    <property type="entry name" value="Arrestin_C-like"/>
</dbReference>
<dbReference type="Pfam" id="PF02752">
    <property type="entry name" value="Arrestin_C"/>
    <property type="match status" value="1"/>
</dbReference>
<feature type="compositionally biased region" description="Polar residues" evidence="1">
    <location>
        <begin position="407"/>
        <end position="417"/>
    </location>
</feature>
<dbReference type="VEuPathDB" id="FungiDB:CNBG_4052"/>
<dbReference type="KEGG" id="cdeu:CNBG_4052"/>
<dbReference type="GO" id="GO:0031625">
    <property type="term" value="F:ubiquitin protein ligase binding"/>
    <property type="evidence" value="ECO:0007669"/>
    <property type="project" value="TreeGrafter"/>
</dbReference>
<sequence length="1211" mass="132669">MVKSNQSLQIRLTEPVIFLKGPSTGLDFRGRPQTVRQDGQPAMVRGLLTLRLNKPTRIRSITIKLEGKARTEWPEGIGAKRMETCEEHVILLEQATFFNAYLHDSSRSGSTRRASSLGPGVRVNHDDEQIDDDIDLAYVPRDEEPDDWINLGRRGSEERGRNMVRSSSAMPGTHDSSSWHRDGFSRRPSFDDSARNSLLDLASLNLQDRGPSPAYTPTASPPRIHSALPGHIPRPFAHRQPASPHLAPSRGPDLSPIASVSPSQNNSERGDSADTDHRRPAHHMRNVLSYDALREETHLEPATPRSGSHAQNDDSMVGTTQGENNLETLPSPILAESQVNSSTTSPYAEVRSPTPRTTNQTIYQAEPNQQSEEADEKKEGTAITEPALLTEEPTSVAPPSSTSTEAQNLSSRASTVGGNRAASIRTFNSNHSASSTSLLSLRENSTSENHPVNSAIQTISSVSTPAQTSPAPSGPPSMRARSSFDSPENSRPSSSRPPSISSPGQHRASDQQLHGFANHPSSESLQQDRTRTARADSTSTIVENGSSRFAASSRTSSRAREHRTPSGTPSLTAAPNLAHLVPSSSSHDGNDDGRGRKSHKFSLAATLRGLSKDVKERVSHPQGRSKSRTRVDKHLRTDSMHDSFDGSSSSIFSPPMSRGGSSSALASSEAGRGSVTHGSRHSSVRHDDFTPPHGRDEAGSVRRNRSKDRISSTVGGREQERNRSRARGRHMGMKVLTDKLGLGEHEEQEKGEDVHNWKEFRKGTYNYPISFPIPVNAPPTIHAEFGSVVYRLKATVVRVGALTPNLTEDMEVTMIATPQEDDLEETENVIVERQWEEQMRYQITLGGKAFPIAGTIPISVRLMPLLKCKIHRLTVALEEKTDYYAQERKVARHETPKRFVLLFVKQPDLKERTEPLLPIISDDPNAAEQSPLAEMARQAAMSDPPSDAFDLERDPNDAMYASLMEPTGPWHLEKDLQLPDCSSKIKFTTKHDQTNITVAHWLKVTIRVERGDDEALDSKGRRKQFDIIIETPIKILDCRVNPQYNSLPTYSLTQRTFHSVPGICAIHTGKAVAPIGVARPITLPPSVEASMSAATSPSMSSGLLGTGSHHHHLLPHRDHRNSENQATHGVSSSAPGESEDTLLERNIVYDRLISGQLTETGEIPPTYGEAMADAVRERSVSHVRGIDSTSGLGGRGQSGNRGSRSHSRFRD</sequence>
<feature type="compositionally biased region" description="Low complexity" evidence="1">
    <location>
        <begin position="483"/>
        <end position="503"/>
    </location>
</feature>
<dbReference type="GO" id="GO:0030674">
    <property type="term" value="F:protein-macromolecule adaptor activity"/>
    <property type="evidence" value="ECO:0007669"/>
    <property type="project" value="TreeGrafter"/>
</dbReference>
<dbReference type="PANTHER" id="PTHR11188">
    <property type="entry name" value="ARRESTIN DOMAIN CONTAINING PROTEIN"/>
    <property type="match status" value="1"/>
</dbReference>
<dbReference type="Gene3D" id="2.60.40.640">
    <property type="match status" value="2"/>
</dbReference>
<dbReference type="Pfam" id="PF00339">
    <property type="entry name" value="Arrestin_N"/>
    <property type="match status" value="1"/>
</dbReference>
<feature type="compositionally biased region" description="Low complexity" evidence="1">
    <location>
        <begin position="107"/>
        <end position="116"/>
    </location>
</feature>
<evidence type="ECO:0000256" key="1">
    <source>
        <dbReference type="SAM" id="MobiDB-lite"/>
    </source>
</evidence>
<dbReference type="GeneID" id="88180292"/>
<feature type="compositionally biased region" description="Basic and acidic residues" evidence="1">
    <location>
        <begin position="610"/>
        <end position="619"/>
    </location>
</feature>
<evidence type="ECO:0000259" key="2">
    <source>
        <dbReference type="SMART" id="SM01017"/>
    </source>
</evidence>
<feature type="compositionally biased region" description="Low complexity" evidence="1">
    <location>
        <begin position="645"/>
        <end position="674"/>
    </location>
</feature>
<feature type="compositionally biased region" description="Low complexity" evidence="1">
    <location>
        <begin position="390"/>
        <end position="406"/>
    </location>
</feature>
<dbReference type="GO" id="GO:0070086">
    <property type="term" value="P:ubiquitin-dependent endocytosis"/>
    <property type="evidence" value="ECO:0007669"/>
    <property type="project" value="TreeGrafter"/>
</dbReference>
<proteinExistence type="predicted"/>
<dbReference type="SMART" id="SM01017">
    <property type="entry name" value="Arrestin_C"/>
    <property type="match status" value="1"/>
</dbReference>
<feature type="compositionally biased region" description="Polar residues" evidence="1">
    <location>
        <begin position="258"/>
        <end position="267"/>
    </location>
</feature>
<feature type="compositionally biased region" description="Polar residues" evidence="1">
    <location>
        <begin position="164"/>
        <end position="176"/>
    </location>
</feature>
<dbReference type="PANTHER" id="PTHR11188:SF17">
    <property type="entry name" value="FI21816P1"/>
    <property type="match status" value="1"/>
</dbReference>
<feature type="compositionally biased region" description="Basic and acidic residues" evidence="1">
    <location>
        <begin position="268"/>
        <end position="278"/>
    </location>
</feature>
<evidence type="ECO:0000313" key="3">
    <source>
        <dbReference type="EMBL" id="KGB77965.1"/>
    </source>
</evidence>
<feature type="compositionally biased region" description="Polar residues" evidence="1">
    <location>
        <begin position="354"/>
        <end position="371"/>
    </location>
</feature>
<feature type="compositionally biased region" description="Basic and acidic residues" evidence="1">
    <location>
        <begin position="177"/>
        <end position="191"/>
    </location>
</feature>
<dbReference type="OMA" id="DQTHFQR"/>
<feature type="compositionally biased region" description="Low complexity" evidence="1">
    <location>
        <begin position="1092"/>
        <end position="1107"/>
    </location>
</feature>
<feature type="compositionally biased region" description="Basic and acidic residues" evidence="1">
    <location>
        <begin position="684"/>
        <end position="700"/>
    </location>
</feature>